<dbReference type="PANTHER" id="PTHR22760">
    <property type="entry name" value="GLYCOSYLTRANSFERASE"/>
    <property type="match status" value="1"/>
</dbReference>
<feature type="signal peptide" evidence="9">
    <location>
        <begin position="1"/>
        <end position="18"/>
    </location>
</feature>
<keyword evidence="4 8" id="KW-0812">Transmembrane</keyword>
<keyword evidence="9" id="KW-0732">Signal</keyword>
<dbReference type="OrthoDB" id="416834at2759"/>
<dbReference type="GO" id="GO:0000026">
    <property type="term" value="F:alpha-1,2-mannosyltransferase activity"/>
    <property type="evidence" value="ECO:0007669"/>
    <property type="project" value="TreeGrafter"/>
</dbReference>
<evidence type="ECO:0000256" key="2">
    <source>
        <dbReference type="ARBA" id="ARBA00022676"/>
    </source>
</evidence>
<dbReference type="CTD" id="38446"/>
<feature type="transmembrane region" description="Helical" evidence="8">
    <location>
        <begin position="246"/>
        <end position="269"/>
    </location>
</feature>
<keyword evidence="5 8" id="KW-0256">Endoplasmic reticulum</keyword>
<dbReference type="GO" id="GO:0006506">
    <property type="term" value="P:GPI anchor biosynthetic process"/>
    <property type="evidence" value="ECO:0007669"/>
    <property type="project" value="TreeGrafter"/>
</dbReference>
<evidence type="ECO:0000256" key="8">
    <source>
        <dbReference type="RuleBase" id="RU363075"/>
    </source>
</evidence>
<feature type="transmembrane region" description="Helical" evidence="8">
    <location>
        <begin position="195"/>
        <end position="218"/>
    </location>
</feature>
<feature type="transmembrane region" description="Helical" evidence="8">
    <location>
        <begin position="340"/>
        <end position="357"/>
    </location>
</feature>
<keyword evidence="6 8" id="KW-1133">Transmembrane helix</keyword>
<sequence>MFLQFLFLRFLSVIFVQTYFVPDEYWQSLEVAHRMVFGYGYLTWEWHECIRSIFFPGLFAVLYKVLAVLRLDYAVLLAILPRIGCAALMALSDVTTVKLADKLYGKSVRRSVCFCLSSCWFLQYCASRTISGVPETAATMLALASYPWNKYHAVGSSVSYLWWVGLGCALRPTTAVMFVPLFAVQLVRCQQKLALIFKAVAVTGVVSGIVCIMDSLYYGQATFVPWNFVKFNVLTSLADHYGRHPWHWYLTTGLPSALGPHTVLLLLAVASSSRTRSLQHNLLLASSVFTLAVYSMIGHKEIRLLLPVLPPLLVICGHQLSQMQRSHVSSRYYKFGRWGLLLWLLVPSVVLVLYFGLAHQRGALTIMSELRALLGSATAPLVLFLTPCHATPLYSHLHIHVPVRFLTCEPNLNLAPSYVDESDRFFQHPDTWLAAHLPSRISHSGDEVRNISMEPRYLNSHSQGKDSFCCKKSTLALSYQFQARDILLRYPTHIVIFDSVADALQDFLRCSGYELCAATFHSLFRDKNRGKYIQVYCLKESLGQ</sequence>
<comment type="subcellular location">
    <subcellularLocation>
        <location evidence="1 8">Endoplasmic reticulum membrane</location>
        <topology evidence="1 8">Multi-pass membrane protein</topology>
    </subcellularLocation>
</comment>
<evidence type="ECO:0000256" key="9">
    <source>
        <dbReference type="SAM" id="SignalP"/>
    </source>
</evidence>
<dbReference type="GO" id="GO:0005789">
    <property type="term" value="C:endoplasmic reticulum membrane"/>
    <property type="evidence" value="ECO:0007669"/>
    <property type="project" value="UniProtKB-SubCell"/>
</dbReference>
<feature type="chain" id="PRO_5034328480" description="Mannosyltransferase" evidence="9">
    <location>
        <begin position="19"/>
        <end position="544"/>
    </location>
</feature>
<dbReference type="OMA" id="HHMVFNN"/>
<keyword evidence="7 8" id="KW-0472">Membrane</keyword>
<dbReference type="RefSeq" id="XP_018020157.1">
    <property type="nucleotide sequence ID" value="XM_018164668.1"/>
</dbReference>
<keyword evidence="10" id="KW-1185">Reference proteome</keyword>
<dbReference type="KEGG" id="hazt:108676572"/>
<feature type="transmembrane region" description="Helical" evidence="8">
    <location>
        <begin position="44"/>
        <end position="66"/>
    </location>
</feature>
<dbReference type="Pfam" id="PF03901">
    <property type="entry name" value="Glyco_transf_22"/>
    <property type="match status" value="1"/>
</dbReference>
<evidence type="ECO:0000256" key="3">
    <source>
        <dbReference type="ARBA" id="ARBA00022679"/>
    </source>
</evidence>
<name>A0A8B7P2B4_HYAAZ</name>
<evidence type="ECO:0000256" key="6">
    <source>
        <dbReference type="ARBA" id="ARBA00022989"/>
    </source>
</evidence>
<dbReference type="EC" id="2.4.1.-" evidence="8"/>
<dbReference type="InterPro" id="IPR005599">
    <property type="entry name" value="GPI_mannosylTrfase"/>
</dbReference>
<dbReference type="GeneID" id="108676572"/>
<evidence type="ECO:0000256" key="5">
    <source>
        <dbReference type="ARBA" id="ARBA00022824"/>
    </source>
</evidence>
<evidence type="ECO:0000256" key="4">
    <source>
        <dbReference type="ARBA" id="ARBA00022692"/>
    </source>
</evidence>
<reference evidence="11" key="1">
    <citation type="submission" date="2025-08" db="UniProtKB">
        <authorList>
            <consortium name="RefSeq"/>
        </authorList>
    </citation>
    <scope>IDENTIFICATION</scope>
    <source>
        <tissue evidence="11">Whole organism</tissue>
    </source>
</reference>
<gene>
    <name evidence="11" type="primary">LOC108676572</name>
</gene>
<dbReference type="AlphaFoldDB" id="A0A8B7P2B4"/>
<dbReference type="Proteomes" id="UP000694843">
    <property type="component" value="Unplaced"/>
</dbReference>
<evidence type="ECO:0000256" key="7">
    <source>
        <dbReference type="ARBA" id="ARBA00023136"/>
    </source>
</evidence>
<feature type="transmembrane region" description="Helical" evidence="8">
    <location>
        <begin position="281"/>
        <end position="298"/>
    </location>
</feature>
<dbReference type="PANTHER" id="PTHR22760:SF4">
    <property type="entry name" value="GPI MANNOSYLTRANSFERASE 3"/>
    <property type="match status" value="1"/>
</dbReference>
<evidence type="ECO:0000313" key="10">
    <source>
        <dbReference type="Proteomes" id="UP000694843"/>
    </source>
</evidence>
<organism evidence="10 11">
    <name type="scientific">Hyalella azteca</name>
    <name type="common">Amphipod</name>
    <dbReference type="NCBI Taxonomy" id="294128"/>
    <lineage>
        <taxon>Eukaryota</taxon>
        <taxon>Metazoa</taxon>
        <taxon>Ecdysozoa</taxon>
        <taxon>Arthropoda</taxon>
        <taxon>Crustacea</taxon>
        <taxon>Multicrustacea</taxon>
        <taxon>Malacostraca</taxon>
        <taxon>Eumalacostraca</taxon>
        <taxon>Peracarida</taxon>
        <taxon>Amphipoda</taxon>
        <taxon>Senticaudata</taxon>
        <taxon>Talitrida</taxon>
        <taxon>Talitroidea</taxon>
        <taxon>Hyalellidae</taxon>
        <taxon>Hyalella</taxon>
    </lineage>
</organism>
<keyword evidence="2 8" id="KW-0328">Glycosyltransferase</keyword>
<feature type="transmembrane region" description="Helical" evidence="8">
    <location>
        <begin position="73"/>
        <end position="91"/>
    </location>
</feature>
<keyword evidence="3" id="KW-0808">Transferase</keyword>
<evidence type="ECO:0000313" key="11">
    <source>
        <dbReference type="RefSeq" id="XP_018020157.1"/>
    </source>
</evidence>
<feature type="transmembrane region" description="Helical" evidence="8">
    <location>
        <begin position="160"/>
        <end position="183"/>
    </location>
</feature>
<accession>A0A8B7P2B4</accession>
<evidence type="ECO:0000256" key="1">
    <source>
        <dbReference type="ARBA" id="ARBA00004477"/>
    </source>
</evidence>
<comment type="similarity">
    <text evidence="8">Belongs to the glycosyltransferase 22 family.</text>
</comment>
<protein>
    <recommendedName>
        <fullName evidence="8">Mannosyltransferase</fullName>
        <ecNumber evidence="8">2.4.1.-</ecNumber>
    </recommendedName>
</protein>
<proteinExistence type="inferred from homology"/>